<dbReference type="RefSeq" id="WP_014376934.1">
    <property type="nucleotide sequence ID" value="NC_016943.1"/>
</dbReference>
<dbReference type="InterPro" id="IPR025683">
    <property type="entry name" value="Protein_beta"/>
</dbReference>
<dbReference type="eggNOG" id="ENOG502ZBKE">
    <property type="taxonomic scope" value="Bacteria"/>
</dbReference>
<dbReference type="Pfam" id="PF14350">
    <property type="entry name" value="Beta_protein"/>
    <property type="match status" value="1"/>
</dbReference>
<reference evidence="1 2" key="1">
    <citation type="journal article" date="2012" name="J. Bacteriol.">
        <title>Genome Sequence of Blastococcus saxobsidens DD2, a Stone-Inhabiting Bacterium.</title>
        <authorList>
            <person name="Chouaia B."/>
            <person name="Crotti E."/>
            <person name="Brusetti L."/>
            <person name="Daffonchio D."/>
            <person name="Essoussi I."/>
            <person name="Nouioui I."/>
            <person name="Sbissi I."/>
            <person name="Ghodhbane-Gtari F."/>
            <person name="Gtari M."/>
            <person name="Vacherie B."/>
            <person name="Barbe V."/>
            <person name="Medigue C."/>
            <person name="Gury J."/>
            <person name="Pujic P."/>
            <person name="Normand P."/>
        </authorList>
    </citation>
    <scope>NUCLEOTIDE SEQUENCE [LARGE SCALE GENOMIC DNA]</scope>
    <source>
        <strain evidence="1 2">DD2</strain>
    </source>
</reference>
<accession>H6RQ87</accession>
<gene>
    <name evidence="1" type="ordered locus">BLASA_3186</name>
</gene>
<dbReference type="AlphaFoldDB" id="H6RQ87"/>
<dbReference type="HOGENOM" id="CLU_062173_1_0_11"/>
<dbReference type="KEGG" id="bsd:BLASA_3186"/>
<dbReference type="STRING" id="1146883.BLASA_3186"/>
<evidence type="ECO:0000313" key="2">
    <source>
        <dbReference type="Proteomes" id="UP000007517"/>
    </source>
</evidence>
<keyword evidence="2" id="KW-1185">Reference proteome</keyword>
<evidence type="ECO:0000313" key="1">
    <source>
        <dbReference type="EMBL" id="CCG04054.1"/>
    </source>
</evidence>
<sequence length="352" mass="38047">MATRYVPILKSRQGELNALRDASPQTRQSMVPLVEVVPPSEDPSPGEAIDKACIDAATKLADRYSGQPLMLDAGLFDLTVKHRSQTAVGLLAEWAASTGLDAWPVIRLDDPESAQIDAGRAHERDGRGVTIRLDGEDLDEDAEDVDNALAGVLSNTGTTRADTDLLLDVGAIDGDIAVRGGASLVRSLLRGLEDVDQWRSVTVAAGAFPIDLSQFSPRVIGERPRFDAQLFDAVRSKRLPRDIDFGDFAIAHPALSTGPAFLPPPQLRYTTAEHWLVLKGRRNDPEGNAQFHWICETIAKHPDFVGARLGRADEVIASGSLGKPGNGTTWRTIGTTHHLDYVSLRLTTVGEP</sequence>
<protein>
    <recommendedName>
        <fullName evidence="3">T4 beta protein</fullName>
    </recommendedName>
</protein>
<organism evidence="1 2">
    <name type="scientific">Blastococcus saxobsidens (strain DD2)</name>
    <dbReference type="NCBI Taxonomy" id="1146883"/>
    <lineage>
        <taxon>Bacteria</taxon>
        <taxon>Bacillati</taxon>
        <taxon>Actinomycetota</taxon>
        <taxon>Actinomycetes</taxon>
        <taxon>Geodermatophilales</taxon>
        <taxon>Geodermatophilaceae</taxon>
        <taxon>Blastococcus</taxon>
    </lineage>
</organism>
<dbReference type="EMBL" id="FO117623">
    <property type="protein sequence ID" value="CCG04054.1"/>
    <property type="molecule type" value="Genomic_DNA"/>
</dbReference>
<name>H6RQ87_BLASD</name>
<proteinExistence type="predicted"/>
<evidence type="ECO:0008006" key="3">
    <source>
        <dbReference type="Google" id="ProtNLM"/>
    </source>
</evidence>
<dbReference type="OrthoDB" id="4764243at2"/>
<dbReference type="Proteomes" id="UP000007517">
    <property type="component" value="Chromosome"/>
</dbReference>
<reference evidence="2" key="2">
    <citation type="submission" date="2012-02" db="EMBL/GenBank/DDBJ databases">
        <title>Complete genome sequence of Blastococcus saxobsidens strain DD2.</title>
        <authorList>
            <person name="Genoscope."/>
        </authorList>
    </citation>
    <scope>NUCLEOTIDE SEQUENCE [LARGE SCALE GENOMIC DNA]</scope>
    <source>
        <strain evidence="2">DD2</strain>
    </source>
</reference>